<keyword evidence="6" id="KW-1185">Reference proteome</keyword>
<sequence>MANFVRALNHRMLQRSLIPPLPGLPPRNSSESLAGKTIAITGASAGIGRAAAYRLASRGATLVLIARGDAGLNETSAGVSARGGIAIPLTADLADEASAMRVIDELNRRNVDVLVNNAGRSIRRKIVDSTERMHDFERTMAINYFAAVRLSLGVLDGMRERDNGQIVNVCTWALRPGTMPLFGAYGASKAALEMFSRSLGAELDGSGVAVTVVYFPLVKTGMISPTEKYDSRVTLSDDEAGEWIEHALDARPMRIVPNLMKAAPIADVTVPGLMNKVSRIIS</sequence>
<evidence type="ECO:0000256" key="3">
    <source>
        <dbReference type="RuleBase" id="RU000363"/>
    </source>
</evidence>
<dbReference type="SUPFAM" id="SSF51735">
    <property type="entry name" value="NAD(P)-binding Rossmann-fold domains"/>
    <property type="match status" value="1"/>
</dbReference>
<evidence type="ECO:0000313" key="6">
    <source>
        <dbReference type="Proteomes" id="UP000182241"/>
    </source>
</evidence>
<dbReference type="Gene3D" id="3.40.50.720">
    <property type="entry name" value="NAD(P)-binding Rossmann-like Domain"/>
    <property type="match status" value="1"/>
</dbReference>
<dbReference type="STRING" id="57704.SAMN04489793_3311"/>
<dbReference type="OrthoDB" id="9810734at2"/>
<evidence type="ECO:0000259" key="4">
    <source>
        <dbReference type="SMART" id="SM00822"/>
    </source>
</evidence>
<dbReference type="RefSeq" id="WP_082791543.1">
    <property type="nucleotide sequence ID" value="NZ_FNSA01000003.1"/>
</dbReference>
<dbReference type="PRINTS" id="PR00081">
    <property type="entry name" value="GDHRDH"/>
</dbReference>
<name>A0A1H4VSP1_TSUTY</name>
<dbReference type="InterPro" id="IPR002347">
    <property type="entry name" value="SDR_fam"/>
</dbReference>
<dbReference type="PRINTS" id="PR00080">
    <property type="entry name" value="SDRFAMILY"/>
</dbReference>
<dbReference type="PANTHER" id="PTHR44196:SF1">
    <property type="entry name" value="DEHYDROGENASE_REDUCTASE SDR FAMILY MEMBER 7B"/>
    <property type="match status" value="1"/>
</dbReference>
<evidence type="ECO:0000256" key="1">
    <source>
        <dbReference type="ARBA" id="ARBA00006484"/>
    </source>
</evidence>
<dbReference type="InterPro" id="IPR057326">
    <property type="entry name" value="KR_dom"/>
</dbReference>
<evidence type="ECO:0000313" key="5">
    <source>
        <dbReference type="EMBL" id="SEC83538.1"/>
    </source>
</evidence>
<dbReference type="InterPro" id="IPR036291">
    <property type="entry name" value="NAD(P)-bd_dom_sf"/>
</dbReference>
<proteinExistence type="inferred from homology"/>
<accession>A0A1H4VSP1</accession>
<dbReference type="Proteomes" id="UP000182241">
    <property type="component" value="Unassembled WGS sequence"/>
</dbReference>
<feature type="domain" description="Ketoreductase" evidence="4">
    <location>
        <begin position="36"/>
        <end position="246"/>
    </location>
</feature>
<organism evidence="5 6">
    <name type="scientific">Tsukamurella tyrosinosolvens</name>
    <dbReference type="NCBI Taxonomy" id="57704"/>
    <lineage>
        <taxon>Bacteria</taxon>
        <taxon>Bacillati</taxon>
        <taxon>Actinomycetota</taxon>
        <taxon>Actinomycetes</taxon>
        <taxon>Mycobacteriales</taxon>
        <taxon>Tsukamurellaceae</taxon>
        <taxon>Tsukamurella</taxon>
    </lineage>
</organism>
<dbReference type="GO" id="GO:0016020">
    <property type="term" value="C:membrane"/>
    <property type="evidence" value="ECO:0007669"/>
    <property type="project" value="TreeGrafter"/>
</dbReference>
<reference evidence="6" key="1">
    <citation type="submission" date="2016-10" db="EMBL/GenBank/DDBJ databases">
        <authorList>
            <person name="Varghese N."/>
            <person name="Submissions S."/>
        </authorList>
    </citation>
    <scope>NUCLEOTIDE SEQUENCE [LARGE SCALE GENOMIC DNA]</scope>
    <source>
        <strain evidence="6">DSM 44234</strain>
    </source>
</reference>
<dbReference type="Pfam" id="PF00106">
    <property type="entry name" value="adh_short"/>
    <property type="match status" value="1"/>
</dbReference>
<dbReference type="AlphaFoldDB" id="A0A1H4VSP1"/>
<dbReference type="EMBL" id="FNSA01000003">
    <property type="protein sequence ID" value="SEC83538.1"/>
    <property type="molecule type" value="Genomic_DNA"/>
</dbReference>
<protein>
    <submittedName>
        <fullName evidence="5">Short-chain dehydrogenase</fullName>
    </submittedName>
</protein>
<comment type="similarity">
    <text evidence="1 3">Belongs to the short-chain dehydrogenases/reductases (SDR) family.</text>
</comment>
<evidence type="ECO:0000256" key="2">
    <source>
        <dbReference type="ARBA" id="ARBA00023002"/>
    </source>
</evidence>
<dbReference type="PANTHER" id="PTHR44196">
    <property type="entry name" value="DEHYDROGENASE/REDUCTASE SDR FAMILY MEMBER 7B"/>
    <property type="match status" value="1"/>
</dbReference>
<keyword evidence="2" id="KW-0560">Oxidoreductase</keyword>
<dbReference type="CDD" id="cd05233">
    <property type="entry name" value="SDR_c"/>
    <property type="match status" value="1"/>
</dbReference>
<dbReference type="GO" id="GO:0016491">
    <property type="term" value="F:oxidoreductase activity"/>
    <property type="evidence" value="ECO:0007669"/>
    <property type="project" value="UniProtKB-KW"/>
</dbReference>
<gene>
    <name evidence="5" type="ORF">SAMN04489793_3311</name>
</gene>
<dbReference type="SMART" id="SM00822">
    <property type="entry name" value="PKS_KR"/>
    <property type="match status" value="1"/>
</dbReference>